<dbReference type="PANTHER" id="PTHR30627">
    <property type="entry name" value="PEPTIDOGLYCAN D,D-TRANSPEPTIDASE"/>
    <property type="match status" value="1"/>
</dbReference>
<evidence type="ECO:0000313" key="4">
    <source>
        <dbReference type="Proteomes" id="UP000660611"/>
    </source>
</evidence>
<dbReference type="RefSeq" id="WP_203849385.1">
    <property type="nucleotide sequence ID" value="NZ_BAAAVW010000019.1"/>
</dbReference>
<dbReference type="InterPro" id="IPR054120">
    <property type="entry name" value="PBPA_dimer"/>
</dbReference>
<feature type="domain" description="Penicillin binding protein A dimerisation" evidence="2">
    <location>
        <begin position="52"/>
        <end position="135"/>
    </location>
</feature>
<dbReference type="AlphaFoldDB" id="A0A919PSJ4"/>
<evidence type="ECO:0000259" key="2">
    <source>
        <dbReference type="Pfam" id="PF21922"/>
    </source>
</evidence>
<dbReference type="InterPro" id="IPR050515">
    <property type="entry name" value="Beta-lactam/transpept"/>
</dbReference>
<gene>
    <name evidence="3" type="primary">pbpA</name>
    <name evidence="3" type="ORF">Dsi01nite_057010</name>
</gene>
<reference evidence="3" key="1">
    <citation type="submission" date="2021-01" db="EMBL/GenBank/DDBJ databases">
        <title>Whole genome shotgun sequence of Dactylosporangium siamense NBRC 106093.</title>
        <authorList>
            <person name="Komaki H."/>
            <person name="Tamura T."/>
        </authorList>
    </citation>
    <scope>NUCLEOTIDE SEQUENCE</scope>
    <source>
        <strain evidence="3">NBRC 106093</strain>
    </source>
</reference>
<dbReference type="SUPFAM" id="SSF56601">
    <property type="entry name" value="beta-lactamase/transpeptidase-like"/>
    <property type="match status" value="1"/>
</dbReference>
<dbReference type="InterPro" id="IPR001460">
    <property type="entry name" value="PCN-bd_Tpept"/>
</dbReference>
<organism evidence="3 4">
    <name type="scientific">Dactylosporangium siamense</name>
    <dbReference type="NCBI Taxonomy" id="685454"/>
    <lineage>
        <taxon>Bacteria</taxon>
        <taxon>Bacillati</taxon>
        <taxon>Actinomycetota</taxon>
        <taxon>Actinomycetes</taxon>
        <taxon>Micromonosporales</taxon>
        <taxon>Micromonosporaceae</taxon>
        <taxon>Dactylosporangium</taxon>
    </lineage>
</organism>
<dbReference type="GO" id="GO:0071972">
    <property type="term" value="F:peptidoglycan L,D-transpeptidase activity"/>
    <property type="evidence" value="ECO:0007669"/>
    <property type="project" value="TreeGrafter"/>
</dbReference>
<dbReference type="Proteomes" id="UP000660611">
    <property type="component" value="Unassembled WGS sequence"/>
</dbReference>
<comment type="caution">
    <text evidence="3">The sequence shown here is derived from an EMBL/GenBank/DDBJ whole genome shotgun (WGS) entry which is preliminary data.</text>
</comment>
<dbReference type="GO" id="GO:0008658">
    <property type="term" value="F:penicillin binding"/>
    <property type="evidence" value="ECO:0007669"/>
    <property type="project" value="InterPro"/>
</dbReference>
<feature type="domain" description="Penicillin-binding protein transpeptidase" evidence="1">
    <location>
        <begin position="161"/>
        <end position="496"/>
    </location>
</feature>
<keyword evidence="4" id="KW-1185">Reference proteome</keyword>
<dbReference type="Gene3D" id="3.90.1310.10">
    <property type="entry name" value="Penicillin-binding protein 2a (Domain 2)"/>
    <property type="match status" value="1"/>
</dbReference>
<evidence type="ECO:0000313" key="3">
    <source>
        <dbReference type="EMBL" id="GIG47660.1"/>
    </source>
</evidence>
<dbReference type="InterPro" id="IPR012338">
    <property type="entry name" value="Beta-lactam/transpept-like"/>
</dbReference>
<name>A0A919PSJ4_9ACTN</name>
<dbReference type="PANTHER" id="PTHR30627:SF24">
    <property type="entry name" value="PENICILLIN-BINDING PROTEIN 4B"/>
    <property type="match status" value="1"/>
</dbReference>
<evidence type="ECO:0000259" key="1">
    <source>
        <dbReference type="Pfam" id="PF00905"/>
    </source>
</evidence>
<dbReference type="GO" id="GO:0071555">
    <property type="term" value="P:cell wall organization"/>
    <property type="evidence" value="ECO:0007669"/>
    <property type="project" value="TreeGrafter"/>
</dbReference>
<dbReference type="EMBL" id="BONQ01000084">
    <property type="protein sequence ID" value="GIG47660.1"/>
    <property type="molecule type" value="Genomic_DNA"/>
</dbReference>
<dbReference type="Pfam" id="PF00905">
    <property type="entry name" value="Transpeptidase"/>
    <property type="match status" value="1"/>
</dbReference>
<sequence length="506" mass="53566">MNPPLRRVGVVALVLFAMLFVNLNYRQVVKADDYRTNARNGRVQASEYERARGKIINAQGIAVADSQETGDTLKFLRTYPAKDKYAHVLGFKPVNLGATGLEKLNNDFLIGTSDKQAADRIAGLFTGKDPAGGNVLLTLSQATQEAAYTQLGNNKKGVKSGAVVALDPSTGAVLAEVSLPSYDPNLLTVHDGKSASAAYSKLDGDPAKPMLNRAVQEIYPPGSTFKVITSAAAMTADSSLTPDSTVQGGEFYTPPQVSDFRIKNAHEGICPDQITLKQALTVSCNTVFARMGVERIGAEKLKAMAQAFGFETQPRFIEDQEKNYCNVAASHTGPMTAGADNRVDPPAVAQSSIGQREVKMSPLQGAMIAATVANGGREMRPYIVDRLQNADLSNADRTDPKELGRPISGEVATALQQMMFSVVTSRDGTGRSANIAGLQVGGKTGTAEDGDDAGDHGWFIGFAMKDGKPIVSVAVFLENAGKGGSAEAARIAGLVMKAYADEKGIK</sequence>
<dbReference type="Gene3D" id="3.40.710.10">
    <property type="entry name" value="DD-peptidase/beta-lactamase superfamily"/>
    <property type="match status" value="1"/>
</dbReference>
<proteinExistence type="predicted"/>
<dbReference type="Pfam" id="PF21922">
    <property type="entry name" value="PBP_dimer_2"/>
    <property type="match status" value="1"/>
</dbReference>
<dbReference type="GO" id="GO:0005886">
    <property type="term" value="C:plasma membrane"/>
    <property type="evidence" value="ECO:0007669"/>
    <property type="project" value="TreeGrafter"/>
</dbReference>
<accession>A0A919PSJ4</accession>
<protein>
    <submittedName>
        <fullName evidence="3">Penicillin-binding protein A</fullName>
    </submittedName>
</protein>